<dbReference type="GO" id="GO:0003995">
    <property type="term" value="F:acyl-CoA dehydrogenase activity"/>
    <property type="evidence" value="ECO:0007669"/>
    <property type="project" value="TreeGrafter"/>
</dbReference>
<evidence type="ECO:0000256" key="2">
    <source>
        <dbReference type="ARBA" id="ARBA00022630"/>
    </source>
</evidence>
<dbReference type="InterPro" id="IPR050741">
    <property type="entry name" value="Acyl-CoA_dehydrogenase"/>
</dbReference>
<gene>
    <name evidence="9" type="ORF">BJF91_12750</name>
    <name evidence="8" type="ORF">GGQ71_002957</name>
</gene>
<dbReference type="SUPFAM" id="SSF56645">
    <property type="entry name" value="Acyl-CoA dehydrogenase NM domain-like"/>
    <property type="match status" value="1"/>
</dbReference>
<name>A0A1Q9A6K6_9HYPH</name>
<dbReference type="Gene3D" id="2.40.110.10">
    <property type="entry name" value="Butyryl-CoA Dehydrogenase, subunit A, domain 2"/>
    <property type="match status" value="1"/>
</dbReference>
<evidence type="ECO:0000256" key="1">
    <source>
        <dbReference type="ARBA" id="ARBA00009347"/>
    </source>
</evidence>
<evidence type="ECO:0000313" key="10">
    <source>
        <dbReference type="Proteomes" id="UP000185598"/>
    </source>
</evidence>
<keyword evidence="10" id="KW-1185">Reference proteome</keyword>
<keyword evidence="3 5" id="KW-0274">FAD</keyword>
<dbReference type="GO" id="GO:0033539">
    <property type="term" value="P:fatty acid beta-oxidation using acyl-CoA dehydrogenase"/>
    <property type="evidence" value="ECO:0007669"/>
    <property type="project" value="TreeGrafter"/>
</dbReference>
<dbReference type="OrthoDB" id="2986495at2"/>
<protein>
    <submittedName>
        <fullName evidence="8">Alkylation response protein AidB-like acyl-CoA dehydrogenase</fullName>
    </submittedName>
</protein>
<evidence type="ECO:0000256" key="5">
    <source>
        <dbReference type="RuleBase" id="RU362125"/>
    </source>
</evidence>
<feature type="domain" description="Acyl-CoA oxidase/dehydrogenase middle" evidence="7">
    <location>
        <begin position="125"/>
        <end position="220"/>
    </location>
</feature>
<keyword evidence="4 5" id="KW-0560">Oxidoreductase</keyword>
<dbReference type="InterPro" id="IPR009075">
    <property type="entry name" value="AcylCo_DH/oxidase_C"/>
</dbReference>
<dbReference type="Proteomes" id="UP000185598">
    <property type="component" value="Unassembled WGS sequence"/>
</dbReference>
<keyword evidence="2 5" id="KW-0285">Flavoprotein</keyword>
<comment type="caution">
    <text evidence="9">The sequence shown here is derived from an EMBL/GenBank/DDBJ whole genome shotgun (WGS) entry which is preliminary data.</text>
</comment>
<dbReference type="Pfam" id="PF02770">
    <property type="entry name" value="Acyl-CoA_dh_M"/>
    <property type="match status" value="1"/>
</dbReference>
<dbReference type="Gene3D" id="1.20.140.10">
    <property type="entry name" value="Butyryl-CoA Dehydrogenase, subunit A, domain 3"/>
    <property type="match status" value="1"/>
</dbReference>
<proteinExistence type="inferred from homology"/>
<feature type="domain" description="Acyl-CoA dehydrogenase/oxidase C-terminal" evidence="6">
    <location>
        <begin position="252"/>
        <end position="379"/>
    </location>
</feature>
<dbReference type="GO" id="GO:0005737">
    <property type="term" value="C:cytoplasm"/>
    <property type="evidence" value="ECO:0007669"/>
    <property type="project" value="TreeGrafter"/>
</dbReference>
<evidence type="ECO:0000259" key="6">
    <source>
        <dbReference type="Pfam" id="PF00441"/>
    </source>
</evidence>
<dbReference type="InterPro" id="IPR036250">
    <property type="entry name" value="AcylCo_DH-like_C"/>
</dbReference>
<dbReference type="RefSeq" id="WP_075614082.1">
    <property type="nucleotide sequence ID" value="NZ_JACIED010000003.1"/>
</dbReference>
<comment type="similarity">
    <text evidence="1 5">Belongs to the acyl-CoA dehydrogenase family.</text>
</comment>
<dbReference type="STRING" id="887144.BJF91_12750"/>
<dbReference type="PANTHER" id="PTHR48083:SF2">
    <property type="entry name" value="MEDIUM-CHAIN SPECIFIC ACYL-COA DEHYDROGENASE, MITOCHONDRIAL"/>
    <property type="match status" value="1"/>
</dbReference>
<dbReference type="Pfam" id="PF00441">
    <property type="entry name" value="Acyl-CoA_dh_1"/>
    <property type="match status" value="1"/>
</dbReference>
<comment type="cofactor">
    <cofactor evidence="5">
        <name>FAD</name>
        <dbReference type="ChEBI" id="CHEBI:57692"/>
    </cofactor>
</comment>
<dbReference type="PANTHER" id="PTHR48083">
    <property type="entry name" value="MEDIUM-CHAIN SPECIFIC ACYL-COA DEHYDROGENASE, MITOCHONDRIAL-RELATED"/>
    <property type="match status" value="1"/>
</dbReference>
<accession>A0A1Q9A6K6</accession>
<sequence length="562" mass="60865">MTRTDSYFDKLQAVLGDPLQDEQPFSYATAVKADLVGDRLDQQAAALDATGFVRQLIPAAWHTGGELVDLEAILSLARLLAGRNPSLMPRMMYSIGSISVLDIAGSEAQRQMLSNWLLAGQTVGLAVNEPGIRSDLMRNATTAERQGETDWYIVNGRKWLVGQAERGRALVLLARTGADGPAAFSLFMVDRQPQFESTQPHPRAELTGMRGIDVADVDLDLVCVNAANRIGGEGEGIELVFRAESVIKLLSIGAMLGPCENALKLVQAEIVGQDNGGHPHQKMLLAGAYADYRVMDAVARSAARFASFRPQHFPVAAAVAKQIAQEFSTRIFESLMAALGARSVLADEPVTAILQKWRRDAEVAQYMDINPQVNLGILANQLPSLAKRRTKLEPTLADALFSQLRSELSPATPCPPMALSKVPMVNRAGEPLTDLLPGLHSRFASVFPGADDVVSALQQAETRLTALEEGMMALLALRQGERPEAVNAGAQFARLYGVSCCTLTALAEGGDALLPYMLQRLLAEDRYQFSGEDRYFEQGWTALERFCTGDAALGEGEQRLAV</sequence>
<dbReference type="AlphaFoldDB" id="A0A1Q9A6K6"/>
<organism evidence="9 10">
    <name type="scientific">Allorhizobium taibaishanense</name>
    <dbReference type="NCBI Taxonomy" id="887144"/>
    <lineage>
        <taxon>Bacteria</taxon>
        <taxon>Pseudomonadati</taxon>
        <taxon>Pseudomonadota</taxon>
        <taxon>Alphaproteobacteria</taxon>
        <taxon>Hyphomicrobiales</taxon>
        <taxon>Rhizobiaceae</taxon>
        <taxon>Rhizobium/Agrobacterium group</taxon>
        <taxon>Allorhizobium</taxon>
    </lineage>
</organism>
<reference evidence="9 10" key="1">
    <citation type="submission" date="2016-09" db="EMBL/GenBank/DDBJ databases">
        <title>Rhizobium oryziradicis sp. nov., isolated from the root of rice.</title>
        <authorList>
            <person name="Zhao J."/>
            <person name="Zhang X."/>
        </authorList>
    </citation>
    <scope>NUCLEOTIDE SEQUENCE [LARGE SCALE GENOMIC DNA]</scope>
    <source>
        <strain evidence="9 10">14971</strain>
    </source>
</reference>
<evidence type="ECO:0000313" key="9">
    <source>
        <dbReference type="EMBL" id="OLP50192.1"/>
    </source>
</evidence>
<dbReference type="InterPro" id="IPR006091">
    <property type="entry name" value="Acyl-CoA_Oxase/DH_mid-dom"/>
</dbReference>
<evidence type="ECO:0000313" key="11">
    <source>
        <dbReference type="Proteomes" id="UP000544107"/>
    </source>
</evidence>
<evidence type="ECO:0000259" key="7">
    <source>
        <dbReference type="Pfam" id="PF02770"/>
    </source>
</evidence>
<evidence type="ECO:0000256" key="4">
    <source>
        <dbReference type="ARBA" id="ARBA00023002"/>
    </source>
</evidence>
<dbReference type="EMBL" id="JACIED010000003">
    <property type="protein sequence ID" value="MBB4008677.1"/>
    <property type="molecule type" value="Genomic_DNA"/>
</dbReference>
<evidence type="ECO:0000256" key="3">
    <source>
        <dbReference type="ARBA" id="ARBA00022827"/>
    </source>
</evidence>
<dbReference type="InterPro" id="IPR009100">
    <property type="entry name" value="AcylCoA_DH/oxidase_NM_dom_sf"/>
</dbReference>
<dbReference type="InterPro" id="IPR046373">
    <property type="entry name" value="Acyl-CoA_Oxase/DH_mid-dom_sf"/>
</dbReference>
<reference evidence="8 11" key="2">
    <citation type="submission" date="2020-08" db="EMBL/GenBank/DDBJ databases">
        <title>Genomic Encyclopedia of Type Strains, Phase IV (KMG-IV): sequencing the most valuable type-strain genomes for metagenomic binning, comparative biology and taxonomic classification.</title>
        <authorList>
            <person name="Goeker M."/>
        </authorList>
    </citation>
    <scope>NUCLEOTIDE SEQUENCE [LARGE SCALE GENOMIC DNA]</scope>
    <source>
        <strain evidence="8 11">DSM 100021</strain>
    </source>
</reference>
<dbReference type="Proteomes" id="UP000544107">
    <property type="component" value="Unassembled WGS sequence"/>
</dbReference>
<dbReference type="SUPFAM" id="SSF47203">
    <property type="entry name" value="Acyl-CoA dehydrogenase C-terminal domain-like"/>
    <property type="match status" value="1"/>
</dbReference>
<evidence type="ECO:0000313" key="8">
    <source>
        <dbReference type="EMBL" id="MBB4008677.1"/>
    </source>
</evidence>
<dbReference type="EMBL" id="MKIN01000021">
    <property type="protein sequence ID" value="OLP50192.1"/>
    <property type="molecule type" value="Genomic_DNA"/>
</dbReference>